<feature type="region of interest" description="Disordered" evidence="1">
    <location>
        <begin position="36"/>
        <end position="58"/>
    </location>
</feature>
<reference evidence="3 4" key="1">
    <citation type="journal article" date="2024" name="Commun. Biol.">
        <title>Comparative genomic analysis of thermophilic fungi reveals convergent evolutionary adaptations and gene losses.</title>
        <authorList>
            <person name="Steindorff A.S."/>
            <person name="Aguilar-Pontes M.V."/>
            <person name="Robinson A.J."/>
            <person name="Andreopoulos B."/>
            <person name="LaButti K."/>
            <person name="Kuo A."/>
            <person name="Mondo S."/>
            <person name="Riley R."/>
            <person name="Otillar R."/>
            <person name="Haridas S."/>
            <person name="Lipzen A."/>
            <person name="Grimwood J."/>
            <person name="Schmutz J."/>
            <person name="Clum A."/>
            <person name="Reid I.D."/>
            <person name="Moisan M.C."/>
            <person name="Butler G."/>
            <person name="Nguyen T.T.M."/>
            <person name="Dewar K."/>
            <person name="Conant G."/>
            <person name="Drula E."/>
            <person name="Henrissat B."/>
            <person name="Hansel C."/>
            <person name="Singer S."/>
            <person name="Hutchinson M.I."/>
            <person name="de Vries R.P."/>
            <person name="Natvig D.O."/>
            <person name="Powell A.J."/>
            <person name="Tsang A."/>
            <person name="Grigoriev I.V."/>
        </authorList>
    </citation>
    <scope>NUCLEOTIDE SEQUENCE [LARGE SCALE GENOMIC DNA]</scope>
    <source>
        <strain evidence="3 4">CBS 620.91</strain>
    </source>
</reference>
<dbReference type="PROSITE" id="PS51186">
    <property type="entry name" value="GNAT"/>
    <property type="match status" value="1"/>
</dbReference>
<comment type="caution">
    <text evidence="3">The sequence shown here is derived from an EMBL/GenBank/DDBJ whole genome shotgun (WGS) entry which is preliminary data.</text>
</comment>
<feature type="region of interest" description="Disordered" evidence="1">
    <location>
        <begin position="345"/>
        <end position="365"/>
    </location>
</feature>
<accession>A0ABR3VLZ4</accession>
<feature type="region of interest" description="Disordered" evidence="1">
    <location>
        <begin position="486"/>
        <end position="506"/>
    </location>
</feature>
<dbReference type="InterPro" id="IPR012340">
    <property type="entry name" value="NA-bd_OB-fold"/>
</dbReference>
<dbReference type="SUPFAM" id="SSF55729">
    <property type="entry name" value="Acyl-CoA N-acyltransferases (Nat)"/>
    <property type="match status" value="1"/>
</dbReference>
<evidence type="ECO:0000259" key="2">
    <source>
        <dbReference type="PROSITE" id="PS51186"/>
    </source>
</evidence>
<feature type="domain" description="N-acetyltransferase" evidence="2">
    <location>
        <begin position="464"/>
        <end position="615"/>
    </location>
</feature>
<evidence type="ECO:0000313" key="4">
    <source>
        <dbReference type="Proteomes" id="UP001583172"/>
    </source>
</evidence>
<keyword evidence="4" id="KW-1185">Reference proteome</keyword>
<sequence length="636" mass="70184">MTTKVIIFTGAPENKDIDWSATTLLSEFQEPILRFAGRDSKQANKNSHKPTPSPAPSYFPDLAAWRSVPQHNANIESGFSQSRSLNIFAGPYEPTLGSSADFLTTASYGDDDGVETNLVLSQFYEHSITIHEGIPSTQLVSQSTEQTTSFLSDGTTSFISTNSGSQLGSLKEPVQFRGSEAIRDLESLPSAKYLAKIEPQTMTCHLIVGIISIPKPRAVQTRWGTKHLVEVLVGDETKAGFSVTFWLPHDTVEKSPLAGLRPQDIVLLQNVALSVFQNKVYGSSLRRDPTKVYLLYRMRLDSSDRGGYYTTADLSASGPTHPQLDKTRRVRDWVLNFVGQAPRVKDKGKTKHETRPRWDMPPADDTQLITHVGRARVPQQGNLSSSNVLYPAMAPDSHSSSFVIARPQPADAARIAAIHLAAMDSNPLLHAQFPTRESLASLERFLEAHTATLLRRGDPTGGILVAREAGERGELEGVIVAFAKWDSPSSSSSDEEQREKLEEDDELQSLEGCRREFLDGYASLAIGARERYFGGRECYSLSFVCTDPSHQGRGAGSLLTRRVLDMAAAEGLPVYLESTEVAVPLYERLGFRELGGFEMRIPRRGTANDTEVYRETCMVWYPPAAEREEGREVKSG</sequence>
<dbReference type="Pfam" id="PF00583">
    <property type="entry name" value="Acetyltransf_1"/>
    <property type="match status" value="1"/>
</dbReference>
<dbReference type="Gene3D" id="2.40.50.140">
    <property type="entry name" value="Nucleic acid-binding proteins"/>
    <property type="match status" value="1"/>
</dbReference>
<evidence type="ECO:0000256" key="1">
    <source>
        <dbReference type="SAM" id="MobiDB-lite"/>
    </source>
</evidence>
<gene>
    <name evidence="3" type="ORF">VTJ49DRAFT_3697</name>
</gene>
<name>A0ABR3VLZ4_HUMIN</name>
<feature type="compositionally biased region" description="Basic and acidic residues" evidence="1">
    <location>
        <begin position="345"/>
        <end position="358"/>
    </location>
</feature>
<dbReference type="InterPro" id="IPR000182">
    <property type="entry name" value="GNAT_dom"/>
</dbReference>
<dbReference type="EMBL" id="JAZGSY010000029">
    <property type="protein sequence ID" value="KAL1842909.1"/>
    <property type="molecule type" value="Genomic_DNA"/>
</dbReference>
<dbReference type="CDD" id="cd04301">
    <property type="entry name" value="NAT_SF"/>
    <property type="match status" value="1"/>
</dbReference>
<dbReference type="InterPro" id="IPR052523">
    <property type="entry name" value="Trichothecene_AcTrans"/>
</dbReference>
<protein>
    <recommendedName>
        <fullName evidence="2">N-acetyltransferase domain-containing protein</fullName>
    </recommendedName>
</protein>
<dbReference type="Proteomes" id="UP001583172">
    <property type="component" value="Unassembled WGS sequence"/>
</dbReference>
<dbReference type="PANTHER" id="PTHR42791:SF2">
    <property type="entry name" value="N-ACETYLTRANSFERASE DOMAIN-CONTAINING PROTEIN"/>
    <property type="match status" value="1"/>
</dbReference>
<organism evidence="3 4">
    <name type="scientific">Humicola insolens</name>
    <name type="common">Soft-rot fungus</name>
    <dbReference type="NCBI Taxonomy" id="85995"/>
    <lineage>
        <taxon>Eukaryota</taxon>
        <taxon>Fungi</taxon>
        <taxon>Dikarya</taxon>
        <taxon>Ascomycota</taxon>
        <taxon>Pezizomycotina</taxon>
        <taxon>Sordariomycetes</taxon>
        <taxon>Sordariomycetidae</taxon>
        <taxon>Sordariales</taxon>
        <taxon>Chaetomiaceae</taxon>
        <taxon>Mycothermus</taxon>
    </lineage>
</organism>
<dbReference type="InterPro" id="IPR016181">
    <property type="entry name" value="Acyl_CoA_acyltransferase"/>
</dbReference>
<dbReference type="SUPFAM" id="SSF50249">
    <property type="entry name" value="Nucleic acid-binding proteins"/>
    <property type="match status" value="1"/>
</dbReference>
<proteinExistence type="predicted"/>
<dbReference type="PANTHER" id="PTHR42791">
    <property type="entry name" value="GNAT FAMILY ACETYLTRANSFERASE"/>
    <property type="match status" value="1"/>
</dbReference>
<evidence type="ECO:0000313" key="3">
    <source>
        <dbReference type="EMBL" id="KAL1842909.1"/>
    </source>
</evidence>
<dbReference type="Gene3D" id="3.40.630.30">
    <property type="match status" value="1"/>
</dbReference>